<dbReference type="Proteomes" id="UP001432027">
    <property type="component" value="Unassembled WGS sequence"/>
</dbReference>
<dbReference type="EMBL" id="BTSX01000006">
    <property type="protein sequence ID" value="GMT07766.1"/>
    <property type="molecule type" value="Genomic_DNA"/>
</dbReference>
<feature type="compositionally biased region" description="Basic and acidic residues" evidence="1">
    <location>
        <begin position="242"/>
        <end position="254"/>
    </location>
</feature>
<sequence>FRMDPEPSLSKKKLKKPTGEYSITTLELEKPRGNKYSAYDWSKVRKKLGDCESDQEDERFHDKDAVAIAKQLEAKYGNKKTKSGRKIRFPEEDFIDKSLGYDCDDDWIDDSEAYDELVPSTVDTKRGGFYVNRGPLEFVSFDHELSDVQSDEDEGRPKKEKKKKKGEEATPPAAPVVNEAEDKKKEEKRAMVSSPLSSSDEEEEQREERRRVGGPPTLKKSKPSAAAAAAPEATAAAAPVVKKAEEEKTAEPRRMAGAPPTMQKKKSEPAVRPSLAGKPSSTAAAAPAARDIPVETVSSGDEIEVIEQPPSSQQAASLPKNLGWPDPVQTQVVQFQQFCDQQIKPGKKVPQVVVDKAIEIRELTRQLGMTKSAQGGVLIRMNKLCGYSATAGLVSRINATLASASASAARAAPATAAAAAVTSQPVSLKMSRVRVGGGGGGGS</sequence>
<feature type="compositionally biased region" description="Basic and acidic residues" evidence="1">
    <location>
        <begin position="180"/>
        <end position="190"/>
    </location>
</feature>
<organism evidence="3 4">
    <name type="scientific">Pristionchus entomophagus</name>
    <dbReference type="NCBI Taxonomy" id="358040"/>
    <lineage>
        <taxon>Eukaryota</taxon>
        <taxon>Metazoa</taxon>
        <taxon>Ecdysozoa</taxon>
        <taxon>Nematoda</taxon>
        <taxon>Chromadorea</taxon>
        <taxon>Rhabditida</taxon>
        <taxon>Rhabditina</taxon>
        <taxon>Diplogasteromorpha</taxon>
        <taxon>Diplogasteroidea</taxon>
        <taxon>Neodiplogasteridae</taxon>
        <taxon>Pristionchus</taxon>
    </lineage>
</organism>
<feature type="non-terminal residue" evidence="3">
    <location>
        <position position="443"/>
    </location>
</feature>
<dbReference type="PANTHER" id="PTHR21669:SF28">
    <property type="entry name" value="YEMANUCLEIN"/>
    <property type="match status" value="1"/>
</dbReference>
<accession>A0AAV5UKZ5</accession>
<gene>
    <name evidence="3" type="ORF">PENTCL1PPCAC_29940</name>
</gene>
<keyword evidence="4" id="KW-1185">Reference proteome</keyword>
<dbReference type="Pfam" id="PF08729">
    <property type="entry name" value="HUN"/>
    <property type="match status" value="1"/>
</dbReference>
<dbReference type="PANTHER" id="PTHR21669">
    <property type="entry name" value="CAPZ-INTERACTING PROTEIN AND RELATED PROTEINS"/>
    <property type="match status" value="1"/>
</dbReference>
<feature type="non-terminal residue" evidence="3">
    <location>
        <position position="1"/>
    </location>
</feature>
<evidence type="ECO:0000256" key="1">
    <source>
        <dbReference type="SAM" id="MobiDB-lite"/>
    </source>
</evidence>
<comment type="caution">
    <text evidence="3">The sequence shown here is derived from an EMBL/GenBank/DDBJ whole genome shotgun (WGS) entry which is preliminary data.</text>
</comment>
<evidence type="ECO:0000313" key="4">
    <source>
        <dbReference type="Proteomes" id="UP001432027"/>
    </source>
</evidence>
<proteinExistence type="predicted"/>
<protein>
    <recommendedName>
        <fullName evidence="2">Hpc2-related domain-containing protein</fullName>
    </recommendedName>
</protein>
<feature type="region of interest" description="Disordered" evidence="1">
    <location>
        <begin position="141"/>
        <end position="293"/>
    </location>
</feature>
<feature type="domain" description="Hpc2-related" evidence="2">
    <location>
        <begin position="92"/>
        <end position="137"/>
    </location>
</feature>
<dbReference type="GO" id="GO:0005634">
    <property type="term" value="C:nucleus"/>
    <property type="evidence" value="ECO:0007669"/>
    <property type="project" value="TreeGrafter"/>
</dbReference>
<evidence type="ECO:0000313" key="3">
    <source>
        <dbReference type="EMBL" id="GMT07766.1"/>
    </source>
</evidence>
<evidence type="ECO:0000259" key="2">
    <source>
        <dbReference type="Pfam" id="PF08729"/>
    </source>
</evidence>
<dbReference type="GO" id="GO:0006325">
    <property type="term" value="P:chromatin organization"/>
    <property type="evidence" value="ECO:0007669"/>
    <property type="project" value="TreeGrafter"/>
</dbReference>
<dbReference type="AlphaFoldDB" id="A0AAV5UKZ5"/>
<feature type="region of interest" description="Disordered" evidence="1">
    <location>
        <begin position="1"/>
        <end position="20"/>
    </location>
</feature>
<feature type="compositionally biased region" description="Low complexity" evidence="1">
    <location>
        <begin position="223"/>
        <end position="241"/>
    </location>
</feature>
<name>A0AAV5UKZ5_9BILA</name>
<reference evidence="3" key="1">
    <citation type="submission" date="2023-10" db="EMBL/GenBank/DDBJ databases">
        <title>Genome assembly of Pristionchus species.</title>
        <authorList>
            <person name="Yoshida K."/>
            <person name="Sommer R.J."/>
        </authorList>
    </citation>
    <scope>NUCLEOTIDE SEQUENCE</scope>
    <source>
        <strain evidence="3">RS0144</strain>
    </source>
</reference>
<dbReference type="InterPro" id="IPR014840">
    <property type="entry name" value="HRD"/>
</dbReference>